<evidence type="ECO:0000313" key="2">
    <source>
        <dbReference type="Proteomes" id="UP001458880"/>
    </source>
</evidence>
<name>A0AAW1M1D7_POPJA</name>
<gene>
    <name evidence="1" type="ORF">QE152_g8826</name>
</gene>
<dbReference type="Proteomes" id="UP001458880">
    <property type="component" value="Unassembled WGS sequence"/>
</dbReference>
<accession>A0AAW1M1D7</accession>
<protein>
    <submittedName>
        <fullName evidence="1">Uncharacterized protein</fullName>
    </submittedName>
</protein>
<dbReference type="AlphaFoldDB" id="A0AAW1M1D7"/>
<sequence length="146" mass="16702">MMEVNSSLAKDKAMENIMKMHPDLRAVVEKCDGQLDYMVKTIATRTRNLETTERTIAIYILPLKIDADGINDMEEAYDMVRRLRMSMDIHPTAKINMVLGENLNSDYIRKICECIFYGTDINITLVTNKEKPKSTTKPRGRPTTGK</sequence>
<organism evidence="1 2">
    <name type="scientific">Popillia japonica</name>
    <name type="common">Japanese beetle</name>
    <dbReference type="NCBI Taxonomy" id="7064"/>
    <lineage>
        <taxon>Eukaryota</taxon>
        <taxon>Metazoa</taxon>
        <taxon>Ecdysozoa</taxon>
        <taxon>Arthropoda</taxon>
        <taxon>Hexapoda</taxon>
        <taxon>Insecta</taxon>
        <taxon>Pterygota</taxon>
        <taxon>Neoptera</taxon>
        <taxon>Endopterygota</taxon>
        <taxon>Coleoptera</taxon>
        <taxon>Polyphaga</taxon>
        <taxon>Scarabaeiformia</taxon>
        <taxon>Scarabaeidae</taxon>
        <taxon>Rutelinae</taxon>
        <taxon>Popillia</taxon>
    </lineage>
</organism>
<dbReference type="EMBL" id="JASPKY010000072">
    <property type="protein sequence ID" value="KAK9739647.1"/>
    <property type="molecule type" value="Genomic_DNA"/>
</dbReference>
<comment type="caution">
    <text evidence="1">The sequence shown here is derived from an EMBL/GenBank/DDBJ whole genome shotgun (WGS) entry which is preliminary data.</text>
</comment>
<reference evidence="1 2" key="1">
    <citation type="journal article" date="2024" name="BMC Genomics">
        <title>De novo assembly and annotation of Popillia japonica's genome with initial clues to its potential as an invasive pest.</title>
        <authorList>
            <person name="Cucini C."/>
            <person name="Boschi S."/>
            <person name="Funari R."/>
            <person name="Cardaioli E."/>
            <person name="Iannotti N."/>
            <person name="Marturano G."/>
            <person name="Paoli F."/>
            <person name="Bruttini M."/>
            <person name="Carapelli A."/>
            <person name="Frati F."/>
            <person name="Nardi F."/>
        </authorList>
    </citation>
    <scope>NUCLEOTIDE SEQUENCE [LARGE SCALE GENOMIC DNA]</scope>
    <source>
        <strain evidence="1">DMR45628</strain>
    </source>
</reference>
<proteinExistence type="predicted"/>
<evidence type="ECO:0000313" key="1">
    <source>
        <dbReference type="EMBL" id="KAK9739647.1"/>
    </source>
</evidence>
<keyword evidence="2" id="KW-1185">Reference proteome</keyword>